<dbReference type="GO" id="GO:0003677">
    <property type="term" value="F:DNA binding"/>
    <property type="evidence" value="ECO:0007669"/>
    <property type="project" value="InterPro"/>
</dbReference>
<dbReference type="InterPro" id="IPR011990">
    <property type="entry name" value="TPR-like_helical_dom_sf"/>
</dbReference>
<dbReference type="SUPFAM" id="SSF48452">
    <property type="entry name" value="TPR-like"/>
    <property type="match status" value="1"/>
</dbReference>
<dbReference type="SUPFAM" id="SSF52540">
    <property type="entry name" value="P-loop containing nucleoside triphosphate hydrolases"/>
    <property type="match status" value="1"/>
</dbReference>
<dbReference type="RefSeq" id="WP_133907027.1">
    <property type="nucleotide sequence ID" value="NZ_SOCP01000016.1"/>
</dbReference>
<dbReference type="PANTHER" id="PTHR16305">
    <property type="entry name" value="TESTICULAR SOLUBLE ADENYLYL CYCLASE"/>
    <property type="match status" value="1"/>
</dbReference>
<dbReference type="InterPro" id="IPR027417">
    <property type="entry name" value="P-loop_NTPase"/>
</dbReference>
<evidence type="ECO:0000313" key="5">
    <source>
        <dbReference type="Proteomes" id="UP000294927"/>
    </source>
</evidence>
<keyword evidence="5" id="KW-1185">Reference proteome</keyword>
<dbReference type="AlphaFoldDB" id="A0A4R7V1E4"/>
<evidence type="ECO:0000313" key="4">
    <source>
        <dbReference type="EMBL" id="TDV43118.1"/>
    </source>
</evidence>
<comment type="caution">
    <text evidence="4">The sequence shown here is derived from an EMBL/GenBank/DDBJ whole genome shotgun (WGS) entry which is preliminary data.</text>
</comment>
<dbReference type="OrthoDB" id="134933at2"/>
<sequence length="938" mass="100449">MAELVERDAEMRALTRLLVSAQGGEGGLAVLDAGPGLGKTALLRNLRQSAADRGFVVLSARGAELEREFAFGVVRQLFEPVLAREDLDHGELFRGAAGATRSLFGAEDPGTPGSLYPLLNGLYWLLVNLSERTPVVVLVDDAQWADLPSLQFLGFLVRRLESLRVLVAATVRHAEHGDHGLVDDLLAADPTLLRLRNLSAAAVTELVRRELGSEAHDDFCAACYAVTGGNPLFVRELLRELAADDVRPDAERAEAVVAAGPDAIRWHVAARVRRQPPAVRAVVRAVAVLGDEVALPVVAEQADLTVPEAASAAQTLTGQGIFESADPPAFVHAVVGDVARSLIPAGERGVDHERAAAVLRRAGASVTQVASHLLRTTPAGIPDRVGSLTAAALRAFQHGSPENAAVFLDRARVEPPDSALRAEISRQLGNCRAHHLATADAENHLREALALAQDSRQRGLCAYSLARFRNACGAPREAIPLLVAALDDLAEAGEPALLLEVEGELIGMARADLAGRDVLLRHLDSFAAREGRPDAVLESQWSAEALLAGRPADEALAMARSALAGDALPPERCGLWAAVNTLMVLDHLDEAERRMLRALDTVVDRGLLFPVGIVRGFLARIALQRGDLAQAEEHVELGTAAAPAPNIGLPLLESTAVHLHLEQGRLREAQAVLDKGVLSGDRAPTASVHMWLLEARTRLRLARGEHADALADAVLGGQSHERWGVSGVWDVPWRLLAAEAHREAGRHTEAVALAEQQLRLARQLAVPRHVATALRALAGLADGTDRHRWLTEAVDLLQRGQGRLDLAHTLAELSELQLRDGDRGTARATAGRAAELAAECHAPRLAERLRTGQARGGGRPRRPRVAGLPALTPSERRVARLAREALTNREIAERLFVSEKTVEAHLSRVFRKLGVRSRTELATQLTASDGTLKDAGSL</sequence>
<dbReference type="EMBL" id="SOCP01000016">
    <property type="protein sequence ID" value="TDV43118.1"/>
    <property type="molecule type" value="Genomic_DNA"/>
</dbReference>
<accession>A0A4R7V1E4</accession>
<dbReference type="PROSITE" id="PS50043">
    <property type="entry name" value="HTH_LUXR_2"/>
    <property type="match status" value="1"/>
</dbReference>
<reference evidence="4 5" key="1">
    <citation type="submission" date="2019-03" db="EMBL/GenBank/DDBJ databases">
        <title>Genomic Encyclopedia of Archaeal and Bacterial Type Strains, Phase II (KMG-II): from individual species to whole genera.</title>
        <authorList>
            <person name="Goeker M."/>
        </authorList>
    </citation>
    <scope>NUCLEOTIDE SEQUENCE [LARGE SCALE GENOMIC DNA]</scope>
    <source>
        <strain evidence="4 5">DSM 45499</strain>
    </source>
</reference>
<dbReference type="SMART" id="SM00421">
    <property type="entry name" value="HTH_LUXR"/>
    <property type="match status" value="1"/>
</dbReference>
<evidence type="ECO:0000256" key="1">
    <source>
        <dbReference type="ARBA" id="ARBA00022741"/>
    </source>
</evidence>
<gene>
    <name evidence="4" type="ORF">CLV71_11652</name>
</gene>
<keyword evidence="1" id="KW-0547">Nucleotide-binding</keyword>
<dbReference type="InterPro" id="IPR016032">
    <property type="entry name" value="Sig_transdc_resp-reg_C-effctor"/>
</dbReference>
<dbReference type="Proteomes" id="UP000294927">
    <property type="component" value="Unassembled WGS sequence"/>
</dbReference>
<dbReference type="CDD" id="cd06170">
    <property type="entry name" value="LuxR_C_like"/>
    <property type="match status" value="1"/>
</dbReference>
<organism evidence="4 5">
    <name type="scientific">Actinophytocola oryzae</name>
    <dbReference type="NCBI Taxonomy" id="502181"/>
    <lineage>
        <taxon>Bacteria</taxon>
        <taxon>Bacillati</taxon>
        <taxon>Actinomycetota</taxon>
        <taxon>Actinomycetes</taxon>
        <taxon>Pseudonocardiales</taxon>
        <taxon>Pseudonocardiaceae</taxon>
    </lineage>
</organism>
<dbReference type="GO" id="GO:0006355">
    <property type="term" value="P:regulation of DNA-templated transcription"/>
    <property type="evidence" value="ECO:0007669"/>
    <property type="project" value="InterPro"/>
</dbReference>
<dbReference type="Pfam" id="PF00196">
    <property type="entry name" value="GerE"/>
    <property type="match status" value="1"/>
</dbReference>
<dbReference type="PRINTS" id="PR00038">
    <property type="entry name" value="HTHLUXR"/>
</dbReference>
<dbReference type="GO" id="GO:0004016">
    <property type="term" value="F:adenylate cyclase activity"/>
    <property type="evidence" value="ECO:0007669"/>
    <property type="project" value="TreeGrafter"/>
</dbReference>
<dbReference type="GO" id="GO:0005524">
    <property type="term" value="F:ATP binding"/>
    <property type="evidence" value="ECO:0007669"/>
    <property type="project" value="UniProtKB-KW"/>
</dbReference>
<dbReference type="PANTHER" id="PTHR16305:SF35">
    <property type="entry name" value="TRANSCRIPTIONAL ACTIVATOR DOMAIN"/>
    <property type="match status" value="1"/>
</dbReference>
<feature type="domain" description="HTH luxR-type" evidence="3">
    <location>
        <begin position="864"/>
        <end position="929"/>
    </location>
</feature>
<dbReference type="Gene3D" id="1.10.10.10">
    <property type="entry name" value="Winged helix-like DNA-binding domain superfamily/Winged helix DNA-binding domain"/>
    <property type="match status" value="1"/>
</dbReference>
<dbReference type="InterPro" id="IPR000792">
    <property type="entry name" value="Tscrpt_reg_LuxR_C"/>
</dbReference>
<evidence type="ECO:0000259" key="3">
    <source>
        <dbReference type="PROSITE" id="PS50043"/>
    </source>
</evidence>
<dbReference type="Gene3D" id="1.25.40.10">
    <property type="entry name" value="Tetratricopeptide repeat domain"/>
    <property type="match status" value="1"/>
</dbReference>
<dbReference type="InterPro" id="IPR036388">
    <property type="entry name" value="WH-like_DNA-bd_sf"/>
</dbReference>
<dbReference type="GO" id="GO:0005737">
    <property type="term" value="C:cytoplasm"/>
    <property type="evidence" value="ECO:0007669"/>
    <property type="project" value="TreeGrafter"/>
</dbReference>
<keyword evidence="2" id="KW-0067">ATP-binding</keyword>
<proteinExistence type="predicted"/>
<name>A0A4R7V1E4_9PSEU</name>
<evidence type="ECO:0000256" key="2">
    <source>
        <dbReference type="ARBA" id="ARBA00022840"/>
    </source>
</evidence>
<protein>
    <submittedName>
        <fullName evidence="4">Regulatory LuxR family protein</fullName>
    </submittedName>
</protein>
<dbReference type="InterPro" id="IPR041664">
    <property type="entry name" value="AAA_16"/>
</dbReference>
<dbReference type="SUPFAM" id="SSF46894">
    <property type="entry name" value="C-terminal effector domain of the bipartite response regulators"/>
    <property type="match status" value="1"/>
</dbReference>
<dbReference type="Pfam" id="PF13191">
    <property type="entry name" value="AAA_16"/>
    <property type="match status" value="1"/>
</dbReference>